<evidence type="ECO:0000256" key="4">
    <source>
        <dbReference type="ARBA" id="ARBA00023125"/>
    </source>
</evidence>
<dbReference type="PANTHER" id="PTHR43133:SF51">
    <property type="entry name" value="RNA POLYMERASE SIGMA FACTOR"/>
    <property type="match status" value="1"/>
</dbReference>
<dbReference type="Gene3D" id="1.10.10.10">
    <property type="entry name" value="Winged helix-like DNA-binding domain superfamily/Winged helix DNA-binding domain"/>
    <property type="match status" value="1"/>
</dbReference>
<dbReference type="PANTHER" id="PTHR43133">
    <property type="entry name" value="RNA POLYMERASE ECF-TYPE SIGMA FACTO"/>
    <property type="match status" value="1"/>
</dbReference>
<dbReference type="Pfam" id="PF08281">
    <property type="entry name" value="Sigma70_r4_2"/>
    <property type="match status" value="1"/>
</dbReference>
<accession>A0A975IZ18</accession>
<dbReference type="InterPro" id="IPR013249">
    <property type="entry name" value="RNA_pol_sigma70_r4_t2"/>
</dbReference>
<evidence type="ECO:0000259" key="8">
    <source>
        <dbReference type="Pfam" id="PF08281"/>
    </source>
</evidence>
<feature type="domain" description="RNA polymerase sigma-70 region 2" evidence="7">
    <location>
        <begin position="26"/>
        <end position="92"/>
    </location>
</feature>
<keyword evidence="4 6" id="KW-0238">DNA-binding</keyword>
<dbReference type="InterPro" id="IPR039425">
    <property type="entry name" value="RNA_pol_sigma-70-like"/>
</dbReference>
<keyword evidence="10" id="KW-1185">Reference proteome</keyword>
<evidence type="ECO:0000259" key="7">
    <source>
        <dbReference type="Pfam" id="PF04542"/>
    </source>
</evidence>
<dbReference type="RefSeq" id="WP_211631140.1">
    <property type="nucleotide sequence ID" value="NZ_CP073100.1"/>
</dbReference>
<evidence type="ECO:0000256" key="5">
    <source>
        <dbReference type="ARBA" id="ARBA00023163"/>
    </source>
</evidence>
<dbReference type="CDD" id="cd06171">
    <property type="entry name" value="Sigma70_r4"/>
    <property type="match status" value="1"/>
</dbReference>
<dbReference type="GO" id="GO:0003677">
    <property type="term" value="F:DNA binding"/>
    <property type="evidence" value="ECO:0007669"/>
    <property type="project" value="UniProtKB-KW"/>
</dbReference>
<sequence length="192" mass="21791">MKSQLEREPCPAATTMPEINEFAEVVREHHASLRYFIRSLGVQQAWVDDVAQDAFVIAYRKWSELDHTANVGAWLRVIARNVVMNEISKSSRRQRILDENITAILLENQSESSAPESLGDYGIRQGALRDCLGRLPERTRGVVESRYFHDRNSSQIGEDLNMKATAVRKILFQARQLLADCLQGKSIYDAQG</sequence>
<dbReference type="Pfam" id="PF04542">
    <property type="entry name" value="Sigma70_r2"/>
    <property type="match status" value="1"/>
</dbReference>
<keyword evidence="3 6" id="KW-0731">Sigma factor</keyword>
<evidence type="ECO:0000256" key="1">
    <source>
        <dbReference type="ARBA" id="ARBA00010641"/>
    </source>
</evidence>
<dbReference type="GO" id="GO:0006352">
    <property type="term" value="P:DNA-templated transcription initiation"/>
    <property type="evidence" value="ECO:0007669"/>
    <property type="project" value="InterPro"/>
</dbReference>
<dbReference type="AlphaFoldDB" id="A0A975IZ18"/>
<reference evidence="9" key="1">
    <citation type="submission" date="2021-04" db="EMBL/GenBank/DDBJ databases">
        <title>Luteolibacter sp. 32A isolated from the skin of an Anderson's salamander (Ambystoma andersonii).</title>
        <authorList>
            <person name="Spergser J."/>
            <person name="Busse H.-J."/>
        </authorList>
    </citation>
    <scope>NUCLEOTIDE SEQUENCE</scope>
    <source>
        <strain evidence="9">32A</strain>
    </source>
</reference>
<dbReference type="InterPro" id="IPR007627">
    <property type="entry name" value="RNA_pol_sigma70_r2"/>
</dbReference>
<dbReference type="InterPro" id="IPR000838">
    <property type="entry name" value="RNA_pol_sigma70_ECF_CS"/>
</dbReference>
<dbReference type="Proteomes" id="UP000676169">
    <property type="component" value="Chromosome"/>
</dbReference>
<proteinExistence type="inferred from homology"/>
<comment type="similarity">
    <text evidence="1 6">Belongs to the sigma-70 factor family. ECF subfamily.</text>
</comment>
<dbReference type="Gene3D" id="1.10.1740.10">
    <property type="match status" value="1"/>
</dbReference>
<evidence type="ECO:0000256" key="6">
    <source>
        <dbReference type="RuleBase" id="RU000716"/>
    </source>
</evidence>
<dbReference type="EMBL" id="CP073100">
    <property type="protein sequence ID" value="QUE51001.1"/>
    <property type="molecule type" value="Genomic_DNA"/>
</dbReference>
<evidence type="ECO:0000256" key="3">
    <source>
        <dbReference type="ARBA" id="ARBA00023082"/>
    </source>
</evidence>
<evidence type="ECO:0000313" key="10">
    <source>
        <dbReference type="Proteomes" id="UP000676169"/>
    </source>
</evidence>
<keyword evidence="2 6" id="KW-0805">Transcription regulation</keyword>
<gene>
    <name evidence="9" type="ORF">KBB96_19365</name>
</gene>
<protein>
    <recommendedName>
        <fullName evidence="6">RNA polymerase sigma factor</fullName>
    </recommendedName>
</protein>
<dbReference type="InterPro" id="IPR013324">
    <property type="entry name" value="RNA_pol_sigma_r3/r4-like"/>
</dbReference>
<dbReference type="GO" id="GO:0016987">
    <property type="term" value="F:sigma factor activity"/>
    <property type="evidence" value="ECO:0007669"/>
    <property type="project" value="UniProtKB-KW"/>
</dbReference>
<dbReference type="SUPFAM" id="SSF88946">
    <property type="entry name" value="Sigma2 domain of RNA polymerase sigma factors"/>
    <property type="match status" value="1"/>
</dbReference>
<dbReference type="NCBIfam" id="TIGR02937">
    <property type="entry name" value="sigma70-ECF"/>
    <property type="match status" value="1"/>
</dbReference>
<dbReference type="InterPro" id="IPR036388">
    <property type="entry name" value="WH-like_DNA-bd_sf"/>
</dbReference>
<keyword evidence="5 6" id="KW-0804">Transcription</keyword>
<dbReference type="PROSITE" id="PS01063">
    <property type="entry name" value="SIGMA70_ECF"/>
    <property type="match status" value="1"/>
</dbReference>
<organism evidence="9 10">
    <name type="scientific">Luteolibacter ambystomatis</name>
    <dbReference type="NCBI Taxonomy" id="2824561"/>
    <lineage>
        <taxon>Bacteria</taxon>
        <taxon>Pseudomonadati</taxon>
        <taxon>Verrucomicrobiota</taxon>
        <taxon>Verrucomicrobiia</taxon>
        <taxon>Verrucomicrobiales</taxon>
        <taxon>Verrucomicrobiaceae</taxon>
        <taxon>Luteolibacter</taxon>
    </lineage>
</organism>
<dbReference type="InterPro" id="IPR013325">
    <property type="entry name" value="RNA_pol_sigma_r2"/>
</dbReference>
<dbReference type="InterPro" id="IPR014284">
    <property type="entry name" value="RNA_pol_sigma-70_dom"/>
</dbReference>
<feature type="domain" description="RNA polymerase sigma factor 70 region 4 type 2" evidence="8">
    <location>
        <begin position="127"/>
        <end position="178"/>
    </location>
</feature>
<evidence type="ECO:0000256" key="2">
    <source>
        <dbReference type="ARBA" id="ARBA00023015"/>
    </source>
</evidence>
<dbReference type="SUPFAM" id="SSF88659">
    <property type="entry name" value="Sigma3 and sigma4 domains of RNA polymerase sigma factors"/>
    <property type="match status" value="1"/>
</dbReference>
<dbReference type="KEGG" id="lamb:KBB96_19365"/>
<evidence type="ECO:0000313" key="9">
    <source>
        <dbReference type="EMBL" id="QUE51001.1"/>
    </source>
</evidence>
<name>A0A975IZ18_9BACT</name>